<protein>
    <submittedName>
        <fullName evidence="1">Uncharacterized protein</fullName>
    </submittedName>
</protein>
<name>A0A397SFL1_9GLOM</name>
<dbReference type="AlphaFoldDB" id="A0A397SFL1"/>
<dbReference type="Proteomes" id="UP000265703">
    <property type="component" value="Unassembled WGS sequence"/>
</dbReference>
<dbReference type="EMBL" id="QKYT01000829">
    <property type="protein sequence ID" value="RIA81224.1"/>
    <property type="molecule type" value="Genomic_DNA"/>
</dbReference>
<gene>
    <name evidence="1" type="ORF">C1645_837348</name>
</gene>
<comment type="caution">
    <text evidence="1">The sequence shown here is derived from an EMBL/GenBank/DDBJ whole genome shotgun (WGS) entry which is preliminary data.</text>
</comment>
<reference evidence="1 2" key="1">
    <citation type="submission" date="2018-06" db="EMBL/GenBank/DDBJ databases">
        <title>Comparative genomics reveals the genomic features of Rhizophagus irregularis, R. cerebriforme, R. diaphanum and Gigaspora rosea, and their symbiotic lifestyle signature.</title>
        <authorList>
            <person name="Morin E."/>
            <person name="San Clemente H."/>
            <person name="Chen E.C.H."/>
            <person name="De La Providencia I."/>
            <person name="Hainaut M."/>
            <person name="Kuo A."/>
            <person name="Kohler A."/>
            <person name="Murat C."/>
            <person name="Tang N."/>
            <person name="Roy S."/>
            <person name="Loubradou J."/>
            <person name="Henrissat B."/>
            <person name="Grigoriev I.V."/>
            <person name="Corradi N."/>
            <person name="Roux C."/>
            <person name="Martin F.M."/>
        </authorList>
    </citation>
    <scope>NUCLEOTIDE SEQUENCE [LARGE SCALE GENOMIC DNA]</scope>
    <source>
        <strain evidence="1 2">DAOM 227022</strain>
    </source>
</reference>
<organism evidence="1 2">
    <name type="scientific">Glomus cerebriforme</name>
    <dbReference type="NCBI Taxonomy" id="658196"/>
    <lineage>
        <taxon>Eukaryota</taxon>
        <taxon>Fungi</taxon>
        <taxon>Fungi incertae sedis</taxon>
        <taxon>Mucoromycota</taxon>
        <taxon>Glomeromycotina</taxon>
        <taxon>Glomeromycetes</taxon>
        <taxon>Glomerales</taxon>
        <taxon>Glomeraceae</taxon>
        <taxon>Glomus</taxon>
    </lineage>
</organism>
<evidence type="ECO:0000313" key="2">
    <source>
        <dbReference type="Proteomes" id="UP000265703"/>
    </source>
</evidence>
<sequence length="174" mass="20346">MGIDSKTINKWNFTREELHEFHQLLIPASEAEFFGDEARKYLKVLEANTRLPRVWEDGLKVVGNFELLEERQWLVLMIEKYFSAAFANMPKCVWEPNEKGIWAQQDAMEVRKERPPIKNLEGVLVALYKRTKMIVVPVTVKDCEGLELWSLKQKKVNVHWLCAWLRINSGSDKG</sequence>
<accession>A0A397SFL1</accession>
<evidence type="ECO:0000313" key="1">
    <source>
        <dbReference type="EMBL" id="RIA81224.1"/>
    </source>
</evidence>
<keyword evidence="2" id="KW-1185">Reference proteome</keyword>
<proteinExistence type="predicted"/>